<feature type="region of interest" description="Disordered" evidence="1">
    <location>
        <begin position="23"/>
        <end position="175"/>
    </location>
</feature>
<keyword evidence="3" id="KW-1185">Reference proteome</keyword>
<feature type="compositionally biased region" description="Polar residues" evidence="1">
    <location>
        <begin position="49"/>
        <end position="67"/>
    </location>
</feature>
<dbReference type="AlphaFoldDB" id="A0A9P6CYH9"/>
<feature type="compositionally biased region" description="Low complexity" evidence="1">
    <location>
        <begin position="74"/>
        <end position="92"/>
    </location>
</feature>
<gene>
    <name evidence="2" type="ORF">BDN70DRAFT_115615</name>
</gene>
<proteinExistence type="predicted"/>
<accession>A0A9P6CYH9</accession>
<dbReference type="Proteomes" id="UP000807469">
    <property type="component" value="Unassembled WGS sequence"/>
</dbReference>
<reference evidence="2" key="1">
    <citation type="submission" date="2020-11" db="EMBL/GenBank/DDBJ databases">
        <authorList>
            <consortium name="DOE Joint Genome Institute"/>
            <person name="Ahrendt S."/>
            <person name="Riley R."/>
            <person name="Andreopoulos W."/>
            <person name="Labutti K."/>
            <person name="Pangilinan J."/>
            <person name="Ruiz-Duenas F.J."/>
            <person name="Barrasa J.M."/>
            <person name="Sanchez-Garcia M."/>
            <person name="Camarero S."/>
            <person name="Miyauchi S."/>
            <person name="Serrano A."/>
            <person name="Linde D."/>
            <person name="Babiker R."/>
            <person name="Drula E."/>
            <person name="Ayuso-Fernandez I."/>
            <person name="Pacheco R."/>
            <person name="Padilla G."/>
            <person name="Ferreira P."/>
            <person name="Barriuso J."/>
            <person name="Kellner H."/>
            <person name="Castanera R."/>
            <person name="Alfaro M."/>
            <person name="Ramirez L."/>
            <person name="Pisabarro A.G."/>
            <person name="Kuo A."/>
            <person name="Tritt A."/>
            <person name="Lipzen A."/>
            <person name="He G."/>
            <person name="Yan M."/>
            <person name="Ng V."/>
            <person name="Cullen D."/>
            <person name="Martin F."/>
            <person name="Rosso M.-N."/>
            <person name="Henrissat B."/>
            <person name="Hibbett D."/>
            <person name="Martinez A.T."/>
            <person name="Grigoriev I.V."/>
        </authorList>
    </citation>
    <scope>NUCLEOTIDE SEQUENCE</scope>
    <source>
        <strain evidence="2">CIRM-BRFM 674</strain>
    </source>
</reference>
<name>A0A9P6CYH9_9AGAR</name>
<evidence type="ECO:0000313" key="3">
    <source>
        <dbReference type="Proteomes" id="UP000807469"/>
    </source>
</evidence>
<comment type="caution">
    <text evidence="2">The sequence shown here is derived from an EMBL/GenBank/DDBJ whole genome shotgun (WGS) entry which is preliminary data.</text>
</comment>
<dbReference type="EMBL" id="MU155265">
    <property type="protein sequence ID" value="KAF9477309.1"/>
    <property type="molecule type" value="Genomic_DNA"/>
</dbReference>
<protein>
    <submittedName>
        <fullName evidence="2">Uncharacterized protein</fullName>
    </submittedName>
</protein>
<sequence length="297" mass="33174">MSLHLHSGSSDMTSTNAFSIYEHGQKRRRPSPDVAAPPALKSGVLPATQRASRIRLQSVSQKQPQTASRKRLRTSSSSNFTGLSTSSTLNSGRQPTSGSLCHPQRARRQSPRTASSTNRGHTVTSQALNSGDAPSAAVSKPVPRNSSRRKGFSGTSSLFRSTKRKRSTLSRSTTKPRMVELCVRHTIRPTIAELPAWLPPDEEYDDRDNGKPATPGNVNKNMVQRIELLLHDNDIFLFSRNYVWCNRGCGKIIKTDDRSKYDRFAWDRHCERCQGGSHPLMIVPQVDLTEHRTFRLL</sequence>
<evidence type="ECO:0000313" key="2">
    <source>
        <dbReference type="EMBL" id="KAF9477309.1"/>
    </source>
</evidence>
<feature type="region of interest" description="Disordered" evidence="1">
    <location>
        <begin position="198"/>
        <end position="218"/>
    </location>
</feature>
<dbReference type="OrthoDB" id="10634774at2759"/>
<feature type="compositionally biased region" description="Polar residues" evidence="1">
    <location>
        <begin position="111"/>
        <end position="129"/>
    </location>
</feature>
<evidence type="ECO:0000256" key="1">
    <source>
        <dbReference type="SAM" id="MobiDB-lite"/>
    </source>
</evidence>
<organism evidence="2 3">
    <name type="scientific">Pholiota conissans</name>
    <dbReference type="NCBI Taxonomy" id="109636"/>
    <lineage>
        <taxon>Eukaryota</taxon>
        <taxon>Fungi</taxon>
        <taxon>Dikarya</taxon>
        <taxon>Basidiomycota</taxon>
        <taxon>Agaricomycotina</taxon>
        <taxon>Agaricomycetes</taxon>
        <taxon>Agaricomycetidae</taxon>
        <taxon>Agaricales</taxon>
        <taxon>Agaricineae</taxon>
        <taxon>Strophariaceae</taxon>
        <taxon>Pholiota</taxon>
    </lineage>
</organism>